<gene>
    <name evidence="2" type="ORF">SU7_1872</name>
</gene>
<feature type="compositionally biased region" description="Polar residues" evidence="1">
    <location>
        <begin position="138"/>
        <end position="149"/>
    </location>
</feature>
<feature type="region of interest" description="Disordered" evidence="1">
    <location>
        <begin position="253"/>
        <end position="273"/>
    </location>
</feature>
<feature type="compositionally biased region" description="Low complexity" evidence="1">
    <location>
        <begin position="253"/>
        <end position="271"/>
    </location>
</feature>
<organism evidence="2 3">
    <name type="scientific">Saccharomyces arboricola (strain H-6 / AS 2.3317 / CBS 10644)</name>
    <name type="common">Yeast</name>
    <dbReference type="NCBI Taxonomy" id="1160507"/>
    <lineage>
        <taxon>Eukaryota</taxon>
        <taxon>Fungi</taxon>
        <taxon>Dikarya</taxon>
        <taxon>Ascomycota</taxon>
        <taxon>Saccharomycotina</taxon>
        <taxon>Saccharomycetes</taxon>
        <taxon>Saccharomycetales</taxon>
        <taxon>Saccharomycetaceae</taxon>
        <taxon>Saccharomyces</taxon>
    </lineage>
</organism>
<evidence type="ECO:0000313" key="3">
    <source>
        <dbReference type="Proteomes" id="UP000006968"/>
    </source>
</evidence>
<dbReference type="Proteomes" id="UP000006968">
    <property type="component" value="Chromosome X"/>
</dbReference>
<feature type="region of interest" description="Disordered" evidence="1">
    <location>
        <begin position="98"/>
        <end position="165"/>
    </location>
</feature>
<accession>J8LLZ2</accession>
<dbReference type="EMBL" id="ALIE01000115">
    <property type="protein sequence ID" value="EJS43072.1"/>
    <property type="molecule type" value="Genomic_DNA"/>
</dbReference>
<protein>
    <submittedName>
        <fullName evidence="2">Ime1p</fullName>
    </submittedName>
</protein>
<dbReference type="HOGENOM" id="CLU_889059_0_0_1"/>
<proteinExistence type="predicted"/>
<dbReference type="AlphaFoldDB" id="J8LLZ2"/>
<reference evidence="2 3" key="1">
    <citation type="journal article" date="2013" name="BMC Genomics">
        <title>High quality de novo sequencing and assembly of the Saccharomyces arboricolus genome.</title>
        <authorList>
            <person name="Liti G."/>
            <person name="Nguyen Ba A.N."/>
            <person name="Blythe M."/>
            <person name="Mueller C.A."/>
            <person name="Bergstroem A."/>
            <person name="Cubillos F.A."/>
            <person name="Dafhnis-Calas F."/>
            <person name="Khoshraftar S."/>
            <person name="Malla S."/>
            <person name="Mehta N."/>
            <person name="Siow C.C."/>
            <person name="Warringer J."/>
            <person name="Moses A.M."/>
            <person name="Louis E.J."/>
            <person name="Nieduszynski C.A."/>
        </authorList>
    </citation>
    <scope>NUCLEOTIDE SEQUENCE [LARGE SCALE GENOMIC DNA]</scope>
    <source>
        <strain evidence="3">H-6 / AS 2.3317 / CBS 10644</strain>
    </source>
</reference>
<comment type="caution">
    <text evidence="2">The sequence shown here is derived from an EMBL/GenBank/DDBJ whole genome shotgun (WGS) entry which is preliminary data.</text>
</comment>
<evidence type="ECO:0000313" key="2">
    <source>
        <dbReference type="EMBL" id="EJS43072.1"/>
    </source>
</evidence>
<sequence length="362" mass="42011">MQTAVHGKLHAALEDDLSLLFPFEQQQQPDVYDTAISQQDVPYFSFGSTISPRSWHFEKSDNIRSSQLQHLVHTQPIHLINPQALFNDEFLNLENVDSQPHSKEAKTAKGNKTATAPIKQKKNSDTTRSSSLSSLFSNNETVSTYRSSYDTNNNDFQKNNKNDNDIDMTDAIKYETNTNLQKDVRIFQENFEFNEFAYAQDFYPHSTSYTYTKPTNTNDSINVGNMDLCYQRHYQYLPHTENLHSFNNRHYSNNKNINSNNYPQNNNNNNNASADIYESDPFVNEPQVTSYYYPLEIAFDIEKSPPAPPQKFNLEELEFLKKLNTKLSRYAAAYSISASNDQEYYDKVRFQEISYKFSKTYS</sequence>
<dbReference type="OrthoDB" id="4036215at2759"/>
<keyword evidence="3" id="KW-1185">Reference proteome</keyword>
<name>J8LLZ2_SACAR</name>
<evidence type="ECO:0000256" key="1">
    <source>
        <dbReference type="SAM" id="MobiDB-lite"/>
    </source>
</evidence>